<comment type="caution">
    <text evidence="2">The sequence shown here is derived from an EMBL/GenBank/DDBJ whole genome shotgun (WGS) entry which is preliminary data.</text>
</comment>
<name>A0A918DQM7_9ACTN</name>
<reference evidence="2" key="2">
    <citation type="submission" date="2020-09" db="EMBL/GenBank/DDBJ databases">
        <authorList>
            <person name="Sun Q."/>
            <person name="Zhou Y."/>
        </authorList>
    </citation>
    <scope>NUCLEOTIDE SEQUENCE</scope>
    <source>
        <strain evidence="2">CGMCC 4.7368</strain>
    </source>
</reference>
<feature type="signal peptide" evidence="1">
    <location>
        <begin position="1"/>
        <end position="21"/>
    </location>
</feature>
<dbReference type="EMBL" id="BMNH01000023">
    <property type="protein sequence ID" value="GGO77598.1"/>
    <property type="molecule type" value="Genomic_DNA"/>
</dbReference>
<reference evidence="2" key="1">
    <citation type="journal article" date="2014" name="Int. J. Syst. Evol. Microbiol.">
        <title>Complete genome sequence of Corynebacterium casei LMG S-19264T (=DSM 44701T), isolated from a smear-ripened cheese.</title>
        <authorList>
            <consortium name="US DOE Joint Genome Institute (JGI-PGF)"/>
            <person name="Walter F."/>
            <person name="Albersmeier A."/>
            <person name="Kalinowski J."/>
            <person name="Ruckert C."/>
        </authorList>
    </citation>
    <scope>NUCLEOTIDE SEQUENCE</scope>
    <source>
        <strain evidence="2">CGMCC 4.7368</strain>
    </source>
</reference>
<dbReference type="Proteomes" id="UP000646523">
    <property type="component" value="Unassembled WGS sequence"/>
</dbReference>
<feature type="chain" id="PRO_5036908958" evidence="1">
    <location>
        <begin position="22"/>
        <end position="153"/>
    </location>
</feature>
<keyword evidence="1" id="KW-0732">Signal</keyword>
<accession>A0A918DQM7</accession>
<gene>
    <name evidence="2" type="ORF">GCM10012289_57630</name>
</gene>
<dbReference type="RefSeq" id="WP_189127332.1">
    <property type="nucleotide sequence ID" value="NZ_BMNH01000023.1"/>
</dbReference>
<dbReference type="AlphaFoldDB" id="A0A918DQM7"/>
<sequence>MRVLMGMALVAALAMGPAADARTAPATSDDSPPKDWKKVTSLRVLPELPRQNDVVRIFVHCPTTANHAIIGSTAFALKGSRRFYREVGLGLSDRGLGRRAVIISYYTLLGDHDVRLKCVKVTINQKTRLRKIRLISRCTVPLTVRRFRLARFL</sequence>
<evidence type="ECO:0000256" key="1">
    <source>
        <dbReference type="SAM" id="SignalP"/>
    </source>
</evidence>
<protein>
    <submittedName>
        <fullName evidence="2">Uncharacterized protein</fullName>
    </submittedName>
</protein>
<organism evidence="2 3">
    <name type="scientific">Nonomuraea cavernae</name>
    <dbReference type="NCBI Taxonomy" id="2045107"/>
    <lineage>
        <taxon>Bacteria</taxon>
        <taxon>Bacillati</taxon>
        <taxon>Actinomycetota</taxon>
        <taxon>Actinomycetes</taxon>
        <taxon>Streptosporangiales</taxon>
        <taxon>Streptosporangiaceae</taxon>
        <taxon>Nonomuraea</taxon>
    </lineage>
</organism>
<proteinExistence type="predicted"/>
<evidence type="ECO:0000313" key="3">
    <source>
        <dbReference type="Proteomes" id="UP000646523"/>
    </source>
</evidence>
<evidence type="ECO:0000313" key="2">
    <source>
        <dbReference type="EMBL" id="GGO77598.1"/>
    </source>
</evidence>
<keyword evidence="3" id="KW-1185">Reference proteome</keyword>